<keyword evidence="1" id="KW-1133">Transmembrane helix</keyword>
<keyword evidence="1" id="KW-0812">Transmembrane</keyword>
<dbReference type="AlphaFoldDB" id="A0A645FVZ6"/>
<accession>A0A645FVZ6</accession>
<dbReference type="EMBL" id="VSSQ01066093">
    <property type="protein sequence ID" value="MPN18698.1"/>
    <property type="molecule type" value="Genomic_DNA"/>
</dbReference>
<name>A0A645FVZ6_9ZZZZ</name>
<organism evidence="2">
    <name type="scientific">bioreactor metagenome</name>
    <dbReference type="NCBI Taxonomy" id="1076179"/>
    <lineage>
        <taxon>unclassified sequences</taxon>
        <taxon>metagenomes</taxon>
        <taxon>ecological metagenomes</taxon>
    </lineage>
</organism>
<sequence>MLIKKSAVAFARWQKNSVSGKRALPYAVFPLVNGKPKRVLRRLTLIALIAFVFMFSVSFVLMAVQAKAFEFWHVWGWFNYMG</sequence>
<comment type="caution">
    <text evidence="2">The sequence shown here is derived from an EMBL/GenBank/DDBJ whole genome shotgun (WGS) entry which is preliminary data.</text>
</comment>
<evidence type="ECO:0000256" key="1">
    <source>
        <dbReference type="SAM" id="Phobius"/>
    </source>
</evidence>
<gene>
    <name evidence="2" type="ORF">SDC9_166061</name>
</gene>
<proteinExistence type="predicted"/>
<evidence type="ECO:0000313" key="2">
    <source>
        <dbReference type="EMBL" id="MPN18698.1"/>
    </source>
</evidence>
<keyword evidence="1" id="KW-0472">Membrane</keyword>
<feature type="transmembrane region" description="Helical" evidence="1">
    <location>
        <begin position="43"/>
        <end position="64"/>
    </location>
</feature>
<reference evidence="2" key="1">
    <citation type="submission" date="2019-08" db="EMBL/GenBank/DDBJ databases">
        <authorList>
            <person name="Kucharzyk K."/>
            <person name="Murdoch R.W."/>
            <person name="Higgins S."/>
            <person name="Loffler F."/>
        </authorList>
    </citation>
    <scope>NUCLEOTIDE SEQUENCE</scope>
</reference>
<protein>
    <submittedName>
        <fullName evidence="2">Uncharacterized protein</fullName>
    </submittedName>
</protein>